<evidence type="ECO:0000256" key="3">
    <source>
        <dbReference type="ARBA" id="ARBA00022603"/>
    </source>
</evidence>
<dbReference type="Gene3D" id="2.170.270.10">
    <property type="entry name" value="SET domain"/>
    <property type="match status" value="1"/>
</dbReference>
<proteinExistence type="predicted"/>
<dbReference type="PANTHER" id="PTHR46223:SF3">
    <property type="entry name" value="HISTONE-LYSINE N-METHYLTRANSFERASE SET-23"/>
    <property type="match status" value="1"/>
</dbReference>
<dbReference type="InterPro" id="IPR007728">
    <property type="entry name" value="Pre-SET_dom"/>
</dbReference>
<feature type="compositionally biased region" description="Polar residues" evidence="8">
    <location>
        <begin position="700"/>
        <end position="711"/>
    </location>
</feature>
<dbReference type="Proteomes" id="UP001497453">
    <property type="component" value="Chromosome 4"/>
</dbReference>
<evidence type="ECO:0000313" key="12">
    <source>
        <dbReference type="Proteomes" id="UP001497453"/>
    </source>
</evidence>
<feature type="region of interest" description="Disordered" evidence="8">
    <location>
        <begin position="1"/>
        <end position="219"/>
    </location>
</feature>
<sequence length="1092" mass="119766">MNTFRPSGAQHPSGWTVLPGSTPSGSRASSENETVPDSSQADDMVDEIEETPSPLPVTNRKRKGPSAADKPLSNYSKRSRVSDADPPQRTSGSGASPVAGPSQYREDPGVSQSRSPNTARRPFLRRKDSSTSQSIIRSDSSGSSTRQRTPPIARKSVAGRGGPFGRRPRGTFFTTRRRPISPPTAIPPGVVKKKKPLAPLRDLSSSSDDDDVSPPVPGLKQAKRINASRGIKRRLTTGSIVADIINLISDEEPDSSNVTSKVSSSAGPSGAQRRHTMMLDNELGKSKDTPITISDSEEEIEVDAPCLPSEIPSVSQPDQESTTSSSLNNQSPLVASPEPIPEDMQNLYDDDLPPMDEDLPQSGSMSKPVSIASASTDPILPALDGMSLESSPLESEVVPRSAKPRLQLKRVDRSGKFKMKGTLFGGSFFPHRSNKTVPTAPEVVKSLANSTELDLQGVGDESLSPKLASSASCLLNIQHTPPHANDPSEVYEKEAPTSLTRSESKPPIANTSAVQSTSSISSSDPAKESLRLQSGPTSSALGSPQLEGSKSPVKSLASASSIPQQHAEAAIESLSDVINRAYMDTARKVVDLTLSDNEAASPPRSPLEPPRSLEDMKRPATARWSSSPTTSRGKTLNAPPSSPLEPDNRMSEENEVSTMIARPPVAGQSDSEMEEDVQPRRLRRSTRRSRRILSRERSKQSSQYDSRSTSADPLDVLPRRRQPISRSSSGTSEEFAKSLAGLNITGMTHFSWRRNGQYVAKEFADMTKLAEDLPHELEDRLNALPFAARSAADMQRKLFAAIISINTAKEEPNAPPISIVNEIDREPTPAYEFHYTNLMWHSPKAPRPDFDALKGCDCVGLCNPRSCACAKRQREYLDDPELRSYGFLYDKDGRLVVHQYPIFECNVFCGCDDFLCQNRVVQKGRNVSLQIKKTPKKGWGIFAGQDVPANSFIGIYSGEFLTDKEAQERGKKYNQFGRTYLFDLDFWYLKTNNKRWKPKFCIDAYHAGNFTRYLNHSCDPNCVINPCYINEANIEKPLLTIFTCRDVAKGEELCFSYFGEMTAEELNENIENDAIYAPCQCEAKNCTGRMWK</sequence>
<dbReference type="SMART" id="SM00317">
    <property type="entry name" value="SET"/>
    <property type="match status" value="1"/>
</dbReference>
<keyword evidence="7" id="KW-0862">Zinc</keyword>
<feature type="compositionally biased region" description="Polar residues" evidence="8">
    <location>
        <begin position="19"/>
        <end position="41"/>
    </location>
</feature>
<feature type="compositionally biased region" description="Low complexity" evidence="8">
    <location>
        <begin position="197"/>
        <end position="206"/>
    </location>
</feature>
<feature type="region of interest" description="Disordered" evidence="8">
    <location>
        <begin position="477"/>
        <end position="568"/>
    </location>
</feature>
<feature type="domain" description="Pre-SET" evidence="10">
    <location>
        <begin position="854"/>
        <end position="924"/>
    </location>
</feature>
<dbReference type="SMART" id="SM00468">
    <property type="entry name" value="PreSET"/>
    <property type="match status" value="1"/>
</dbReference>
<evidence type="ECO:0000259" key="10">
    <source>
        <dbReference type="PROSITE" id="PS50867"/>
    </source>
</evidence>
<feature type="compositionally biased region" description="Acidic residues" evidence="8">
    <location>
        <begin position="348"/>
        <end position="359"/>
    </location>
</feature>
<name>A0ABP1DGI1_9APHY</name>
<evidence type="ECO:0000256" key="7">
    <source>
        <dbReference type="ARBA" id="ARBA00022833"/>
    </source>
</evidence>
<feature type="compositionally biased region" description="Low complexity" evidence="8">
    <location>
        <begin position="130"/>
        <end position="147"/>
    </location>
</feature>
<protein>
    <recommendedName>
        <fullName evidence="13">SET domain-containing protein</fullName>
    </recommendedName>
</protein>
<accession>A0ABP1DGI1</accession>
<evidence type="ECO:0008006" key="13">
    <source>
        <dbReference type="Google" id="ProtNLM"/>
    </source>
</evidence>
<keyword evidence="12" id="KW-1185">Reference proteome</keyword>
<reference evidence="12" key="1">
    <citation type="submission" date="2024-04" db="EMBL/GenBank/DDBJ databases">
        <authorList>
            <person name="Shaw F."/>
            <person name="Minotto A."/>
        </authorList>
    </citation>
    <scope>NUCLEOTIDE SEQUENCE [LARGE SCALE GENOMIC DNA]</scope>
</reference>
<feature type="compositionally biased region" description="Low complexity" evidence="8">
    <location>
        <begin position="255"/>
        <end position="265"/>
    </location>
</feature>
<dbReference type="PROSITE" id="PS50280">
    <property type="entry name" value="SET"/>
    <property type="match status" value="1"/>
</dbReference>
<feature type="compositionally biased region" description="Polar residues" evidence="8">
    <location>
        <begin position="531"/>
        <end position="548"/>
    </location>
</feature>
<feature type="compositionally biased region" description="Basic residues" evidence="8">
    <location>
        <begin position="680"/>
        <end position="692"/>
    </location>
</feature>
<evidence type="ECO:0000259" key="9">
    <source>
        <dbReference type="PROSITE" id="PS50280"/>
    </source>
</evidence>
<evidence type="ECO:0000313" key="11">
    <source>
        <dbReference type="EMBL" id="CAL1706970.1"/>
    </source>
</evidence>
<dbReference type="SUPFAM" id="SSF82199">
    <property type="entry name" value="SET domain"/>
    <property type="match status" value="1"/>
</dbReference>
<feature type="compositionally biased region" description="Low complexity" evidence="8">
    <location>
        <begin position="91"/>
        <end position="102"/>
    </location>
</feature>
<feature type="compositionally biased region" description="Polar residues" evidence="8">
    <location>
        <begin position="312"/>
        <end position="333"/>
    </location>
</feature>
<feature type="compositionally biased region" description="Low complexity" evidence="8">
    <location>
        <begin position="512"/>
        <end position="523"/>
    </location>
</feature>
<dbReference type="InterPro" id="IPR050973">
    <property type="entry name" value="H3K9_Histone-Lys_N-MTase"/>
</dbReference>
<dbReference type="EMBL" id="OZ037947">
    <property type="protein sequence ID" value="CAL1706970.1"/>
    <property type="molecule type" value="Genomic_DNA"/>
</dbReference>
<dbReference type="PROSITE" id="PS50867">
    <property type="entry name" value="PRE_SET"/>
    <property type="match status" value="1"/>
</dbReference>
<feature type="domain" description="SET" evidence="9">
    <location>
        <begin position="927"/>
        <end position="1058"/>
    </location>
</feature>
<comment type="subcellular location">
    <subcellularLocation>
        <location evidence="1">Chromosome</location>
    </subcellularLocation>
</comment>
<gene>
    <name evidence="11" type="ORF">GFSPODELE1_LOCUS6134</name>
</gene>
<keyword evidence="4" id="KW-0808">Transferase</keyword>
<evidence type="ECO:0000256" key="4">
    <source>
        <dbReference type="ARBA" id="ARBA00022679"/>
    </source>
</evidence>
<evidence type="ECO:0000256" key="1">
    <source>
        <dbReference type="ARBA" id="ARBA00004286"/>
    </source>
</evidence>
<dbReference type="Pfam" id="PF05033">
    <property type="entry name" value="Pre-SET"/>
    <property type="match status" value="1"/>
</dbReference>
<keyword evidence="5" id="KW-0949">S-adenosyl-L-methionine</keyword>
<dbReference type="PANTHER" id="PTHR46223">
    <property type="entry name" value="HISTONE-LYSINE N-METHYLTRANSFERASE SUV39H"/>
    <property type="match status" value="1"/>
</dbReference>
<feature type="region of interest" description="Disordered" evidence="8">
    <location>
        <begin position="593"/>
        <end position="734"/>
    </location>
</feature>
<feature type="compositionally biased region" description="Polar residues" evidence="8">
    <location>
        <begin position="623"/>
        <end position="634"/>
    </location>
</feature>
<feature type="region of interest" description="Disordered" evidence="8">
    <location>
        <begin position="248"/>
        <end position="373"/>
    </location>
</feature>
<keyword evidence="2" id="KW-0158">Chromosome</keyword>
<dbReference type="InterPro" id="IPR001214">
    <property type="entry name" value="SET_dom"/>
</dbReference>
<dbReference type="InterPro" id="IPR046341">
    <property type="entry name" value="SET_dom_sf"/>
</dbReference>
<feature type="region of interest" description="Disordered" evidence="8">
    <location>
        <begin position="391"/>
        <end position="412"/>
    </location>
</feature>
<evidence type="ECO:0000256" key="8">
    <source>
        <dbReference type="SAM" id="MobiDB-lite"/>
    </source>
</evidence>
<evidence type="ECO:0000256" key="2">
    <source>
        <dbReference type="ARBA" id="ARBA00022454"/>
    </source>
</evidence>
<keyword evidence="3" id="KW-0489">Methyltransferase</keyword>
<evidence type="ECO:0000256" key="6">
    <source>
        <dbReference type="ARBA" id="ARBA00022723"/>
    </source>
</evidence>
<organism evidence="11 12">
    <name type="scientific">Somion occarium</name>
    <dbReference type="NCBI Taxonomy" id="3059160"/>
    <lineage>
        <taxon>Eukaryota</taxon>
        <taxon>Fungi</taxon>
        <taxon>Dikarya</taxon>
        <taxon>Basidiomycota</taxon>
        <taxon>Agaricomycotina</taxon>
        <taxon>Agaricomycetes</taxon>
        <taxon>Polyporales</taxon>
        <taxon>Cerrenaceae</taxon>
        <taxon>Somion</taxon>
    </lineage>
</organism>
<keyword evidence="6" id="KW-0479">Metal-binding</keyword>
<evidence type="ECO:0000256" key="5">
    <source>
        <dbReference type="ARBA" id="ARBA00022691"/>
    </source>
</evidence>
<feature type="compositionally biased region" description="Polar residues" evidence="8">
    <location>
        <begin position="361"/>
        <end position="373"/>
    </location>
</feature>
<dbReference type="Pfam" id="PF00856">
    <property type="entry name" value="SET"/>
    <property type="match status" value="1"/>
</dbReference>